<dbReference type="GeneTree" id="ENSGT00390000004987"/>
<dbReference type="PANTHER" id="PTHR21178:SF8">
    <property type="entry name" value="CILIA- AND FLAGELLA-ASSOCIATED PROTEIN 61"/>
    <property type="match status" value="1"/>
</dbReference>
<dbReference type="Proteomes" id="UP000694387">
    <property type="component" value="Chromosome 15"/>
</dbReference>
<dbReference type="SUPFAM" id="SSF51905">
    <property type="entry name" value="FAD/NAD(P)-binding domain"/>
    <property type="match status" value="1"/>
</dbReference>
<name>A0A8C4L181_EQUAS</name>
<dbReference type="InterPro" id="IPR036188">
    <property type="entry name" value="FAD/NAD-bd_sf"/>
</dbReference>
<evidence type="ECO:0000313" key="4">
    <source>
        <dbReference type="Ensembl" id="ENSEASP00005002727.2"/>
    </source>
</evidence>
<dbReference type="PANTHER" id="PTHR21178">
    <property type="entry name" value="CILIA- AND FLAGELLA-ASSOCIATED PROTEIN 61"/>
    <property type="match status" value="1"/>
</dbReference>
<feature type="domain" description="Cilia- and flagella-associated protein 61 N-terminal" evidence="2">
    <location>
        <begin position="22"/>
        <end position="241"/>
    </location>
</feature>
<dbReference type="SUPFAM" id="SSF55729">
    <property type="entry name" value="Acyl-CoA N-acyltransferases (Nat)"/>
    <property type="match status" value="1"/>
</dbReference>
<accession>A0A8C4L181</accession>
<gene>
    <name evidence="4" type="primary">CFAP61</name>
</gene>
<dbReference type="InterPro" id="IPR038884">
    <property type="entry name" value="CFAP61"/>
</dbReference>
<dbReference type="Ensembl" id="ENSEAST00005002993.2">
    <property type="protein sequence ID" value="ENSEASP00005002727.2"/>
    <property type="gene ID" value="ENSEASG00005002079.2"/>
</dbReference>
<organism evidence="4 5">
    <name type="scientific">Equus asinus</name>
    <name type="common">Donkey</name>
    <name type="synonym">Equus africanus asinus</name>
    <dbReference type="NCBI Taxonomy" id="9793"/>
    <lineage>
        <taxon>Eukaryota</taxon>
        <taxon>Metazoa</taxon>
        <taxon>Chordata</taxon>
        <taxon>Craniata</taxon>
        <taxon>Vertebrata</taxon>
        <taxon>Euteleostomi</taxon>
        <taxon>Mammalia</taxon>
        <taxon>Eutheria</taxon>
        <taxon>Laurasiatheria</taxon>
        <taxon>Perissodactyla</taxon>
        <taxon>Equidae</taxon>
        <taxon>Equus</taxon>
    </lineage>
</organism>
<reference evidence="4" key="3">
    <citation type="submission" date="2025-09" db="UniProtKB">
        <authorList>
            <consortium name="Ensembl"/>
        </authorList>
    </citation>
    <scope>IDENTIFICATION</scope>
</reference>
<dbReference type="Gene3D" id="3.50.50.60">
    <property type="entry name" value="FAD/NAD(P)-binding domain"/>
    <property type="match status" value="2"/>
</dbReference>
<reference evidence="4 5" key="1">
    <citation type="journal article" date="2020" name="Nat. Commun.">
        <title>Donkey genomes provide new insights into domestication and selection for coat color.</title>
        <authorList>
            <person name="Wang"/>
            <person name="C."/>
            <person name="Li"/>
            <person name="H."/>
            <person name="Guo"/>
            <person name="Y."/>
            <person name="Huang"/>
            <person name="J."/>
            <person name="Sun"/>
            <person name="Y."/>
            <person name="Min"/>
            <person name="J."/>
            <person name="Wang"/>
            <person name="J."/>
            <person name="Fang"/>
            <person name="X."/>
            <person name="Zhao"/>
            <person name="Z."/>
            <person name="Wang"/>
            <person name="S."/>
            <person name="Zhang"/>
            <person name="Y."/>
            <person name="Liu"/>
            <person name="Q."/>
            <person name="Jiang"/>
            <person name="Q."/>
            <person name="Wang"/>
            <person name="X."/>
            <person name="Guo"/>
            <person name="Y."/>
            <person name="Yang"/>
            <person name="C."/>
            <person name="Wang"/>
            <person name="Y."/>
            <person name="Tian"/>
            <person name="F."/>
            <person name="Zhuang"/>
            <person name="G."/>
            <person name="Fan"/>
            <person name="Y."/>
            <person name="Gao"/>
            <person name="Q."/>
            <person name="Li"/>
            <person name="Y."/>
            <person name="Ju"/>
            <person name="Z."/>
            <person name="Li"/>
            <person name="J."/>
            <person name="Li"/>
            <person name="R."/>
            <person name="Hou"/>
            <person name="M."/>
            <person name="Yang"/>
            <person name="G."/>
            <person name="Liu"/>
            <person name="G."/>
            <person name="Liu"/>
            <person name="W."/>
            <person name="Guo"/>
            <person name="J."/>
            <person name="Pan"/>
            <person name="S."/>
            <person name="Fan"/>
            <person name="G."/>
            <person name="Zhang"/>
            <person name="W."/>
            <person name="Zhang"/>
            <person name="R."/>
            <person name="Yu"/>
            <person name="J."/>
            <person name="Zhang"/>
            <person name="X."/>
            <person name="Yin"/>
            <person name="Q."/>
            <person name="Ji"/>
            <person name="C."/>
            <person name="Jin"/>
            <person name="Y."/>
            <person name="Yue"/>
            <person name="G."/>
            <person name="Liu"/>
            <person name="M."/>
            <person name="Xu"/>
            <person name="J."/>
            <person name="Liu"/>
            <person name="S."/>
            <person name="Jordana"/>
            <person name="J."/>
            <person name="Noce"/>
            <person name="A."/>
            <person name="Amills"/>
            <person name="M."/>
            <person name="Wu"/>
            <person name="D.D."/>
            <person name="Li"/>
            <person name="S."/>
            <person name="Zhou"/>
            <person name="X. and Zhong"/>
            <person name="J."/>
        </authorList>
    </citation>
    <scope>NUCLEOTIDE SEQUENCE [LARGE SCALE GENOMIC DNA]</scope>
</reference>
<sequence>MWVLHLTALAELPANNQHQLVAVEKANLAVTVYNDKEEIMAQATFLDYPNWNVAKQDDWVSVFQELDSEIQCTPLNTLFMHLFVAVDEYSVGCCKEIIRTVFKAVPELHFIFLIVPCYMSLGSALITVFDPVGNVPSLTFDEDFAVHVCHRHNHYPQLHIRRARVEDHDDLMPIFLHHDTILKETYGEYFLAELIEAQDEENHAVVCEVEGVAVGFMSVCSRVNMQLLHECFDLGPFHGLCIPHPDDVLEPPPELSIQESQDAELRSSSQSSQKIAEELQEPVSPEAMERVQGKIPEESAAEELLSTVQSGNTSEMEDMEKLSQVSTVIDTDYYISNMSLASISPPEETSHFRPIYRGASAAFCIQLFCIDEMHEARSLDFMNFVFSLFPDKNFCIISVPHLTPEFVLIQNFVKLIPFNNCTLEQDLYVFHRAGLLKSINIRFATFSDTPGVENLVSTLMLSKSILEDLKQYNKAHRDPDGTPLQAFVAEVAEQVVGIAVIRNEMDVEYIRSHYNIEDFIYFSHHQREEHGHLYHFALNPIFRHYTKFFLKEILRLGYKSCLYYPIYPQSREGKFQSSYAHSLTSALHCLVPVRPRRQIVYPLEKLGINAPSKAVSKEPLSYALNHTNRKLTLEPKITVNAKIVVVGASNVGISFLETLVFCSHLKFSNLTLISTHGLPGKKLLSTEQRKFLASDHCFNDKDHALMSLCSWVNVVVGRMTAIDRAAKYVVVSKEEIVLYDHLVLCTGQQYQVPCPTGADISQHLTNREVPNSSQRRYTGKVPCNHFTLNDEEDCFKALTWIRNNSITTEGNVIVYGSTIDTYTTVETLLNLGVRGSCIHLVQPPPKSTITCINNYSVEGAVEDALRAAGVTVYRDAVLAQWNDGLHPDPIQSASFTTPTKPFKLPCAMFFSFFEKNVDYETFKAFNDACLVYDGRLVIDANFHTNDVAVRAAGSLTKFSNKYYSNEWTHSSFNSKEIGFQLAAAMLNLFDPTLEPVTEPPADLDRLIPMYKGAKIQGGILPGSYHYLHIAKPAIPTPLEVQKAQPDFGLEIVTGNAKNGTYFRIHINKYKMVETITCLSKEPFPASNYIRLFGQHEQLLNNLCARYEDELITDLYSYFTEPWCMALFHDRFIDLRKELHQILTSKEEGDLPSMEQLARQIEDEEISLKEKPRNYLKRVFQETIYKPLVEKSILDYLHYNQYHLPMYAWPGII</sequence>
<keyword evidence="5" id="KW-1185">Reference proteome</keyword>
<feature type="domain" description="CFAP61 dimerisation" evidence="3">
    <location>
        <begin position="1008"/>
        <end position="1126"/>
    </location>
</feature>
<dbReference type="Pfam" id="PF23150">
    <property type="entry name" value="CFAP61_dimer"/>
    <property type="match status" value="1"/>
</dbReference>
<evidence type="ECO:0000313" key="5">
    <source>
        <dbReference type="Proteomes" id="UP000694387"/>
    </source>
</evidence>
<reference evidence="4" key="2">
    <citation type="submission" date="2025-08" db="UniProtKB">
        <authorList>
            <consortium name="Ensembl"/>
        </authorList>
    </citation>
    <scope>IDENTIFICATION</scope>
</reference>
<dbReference type="InterPro" id="IPR032151">
    <property type="entry name" value="CFAP61_N"/>
</dbReference>
<dbReference type="InterPro" id="IPR016181">
    <property type="entry name" value="Acyl_CoA_acyltransferase"/>
</dbReference>
<feature type="region of interest" description="Disordered" evidence="1">
    <location>
        <begin position="251"/>
        <end position="287"/>
    </location>
</feature>
<evidence type="ECO:0000259" key="2">
    <source>
        <dbReference type="Pfam" id="PF16092"/>
    </source>
</evidence>
<dbReference type="InterPro" id="IPR056299">
    <property type="entry name" value="CFAP61_dimer"/>
</dbReference>
<evidence type="ECO:0000256" key="1">
    <source>
        <dbReference type="SAM" id="MobiDB-lite"/>
    </source>
</evidence>
<protein>
    <submittedName>
        <fullName evidence="4">Cilia and flagella associated protein 61</fullName>
    </submittedName>
</protein>
<dbReference type="Pfam" id="PF16092">
    <property type="entry name" value="CFAP61_N"/>
    <property type="match status" value="1"/>
</dbReference>
<evidence type="ECO:0000259" key="3">
    <source>
        <dbReference type="Pfam" id="PF23150"/>
    </source>
</evidence>
<dbReference type="AlphaFoldDB" id="A0A8C4L181"/>
<proteinExistence type="predicted"/>